<protein>
    <recommendedName>
        <fullName evidence="3">Reverse transcriptase domain-containing protein</fullName>
    </recommendedName>
</protein>
<name>A0A3M6U3G7_POCDA</name>
<evidence type="ECO:0000313" key="1">
    <source>
        <dbReference type="EMBL" id="RMX48147.1"/>
    </source>
</evidence>
<sequence length="553" mass="61260">MPAMAFRNRLSGVVQEPPDGISSNFATSVMPSDTERASVPASISESFKEGDLAHATGLKFDQKFAAFKRDLDEKEAITQSQLKKLKTESKASSSFNFKAKKVQYRFNSSLLDAIDGAVKTISKGNLSAANSELKRVKILITKRNKLIHFVYKSPAGWTVVEGYESAELANDSEERKSSHQLRDEHSLRFGRRSVEILFVDVSLKRQTSALAEDREATGRILPPAQTVLEEPFQPLQAETLTNLSLLVTLLNHLIRSTVVLAPTVKVKGNLELNVAFWEHIGASSFILDTILDGLKIPFIYTPPSPHFFTNRSTIQYSDFVEHAISDLLTTGSVIECESAPTVVNPLSDSIQSNGWVELLLQIYSFTTSAFATGPYVFTKVMRPLVRLQAFRIAVHLDDGLGVYPTFAECCSQSMAVKSDLFCAGFVVNTQKSIWAPVQSLRWLGYRLDLKDNLLTVPEEKIDKSLRVVYLLDIARKPSRIVYSDAGAGGCHAFIAIDDTPVSQNNWDSLPMKQIGRAFASKVAHLRDAELRRLAKGLPLRAAKAKAPSTTERY</sequence>
<evidence type="ECO:0008006" key="3">
    <source>
        <dbReference type="Google" id="ProtNLM"/>
    </source>
</evidence>
<gene>
    <name evidence="1" type="ORF">pdam_00014683</name>
</gene>
<dbReference type="Proteomes" id="UP000275408">
    <property type="component" value="Unassembled WGS sequence"/>
</dbReference>
<reference evidence="1 2" key="1">
    <citation type="journal article" date="2018" name="Sci. Rep.">
        <title>Comparative analysis of the Pocillopora damicornis genome highlights role of immune system in coral evolution.</title>
        <authorList>
            <person name="Cunning R."/>
            <person name="Bay R.A."/>
            <person name="Gillette P."/>
            <person name="Baker A.C."/>
            <person name="Traylor-Knowles N."/>
        </authorList>
    </citation>
    <scope>NUCLEOTIDE SEQUENCE [LARGE SCALE GENOMIC DNA]</scope>
    <source>
        <strain evidence="1">RSMAS</strain>
        <tissue evidence="1">Whole animal</tissue>
    </source>
</reference>
<dbReference type="AlphaFoldDB" id="A0A3M6U3G7"/>
<evidence type="ECO:0000313" key="2">
    <source>
        <dbReference type="Proteomes" id="UP000275408"/>
    </source>
</evidence>
<proteinExistence type="predicted"/>
<keyword evidence="2" id="KW-1185">Reference proteome</keyword>
<dbReference type="EMBL" id="RCHS01002309">
    <property type="protein sequence ID" value="RMX48147.1"/>
    <property type="molecule type" value="Genomic_DNA"/>
</dbReference>
<accession>A0A3M6U3G7</accession>
<comment type="caution">
    <text evidence="1">The sequence shown here is derived from an EMBL/GenBank/DDBJ whole genome shotgun (WGS) entry which is preliminary data.</text>
</comment>
<organism evidence="1 2">
    <name type="scientific">Pocillopora damicornis</name>
    <name type="common">Cauliflower coral</name>
    <name type="synonym">Millepora damicornis</name>
    <dbReference type="NCBI Taxonomy" id="46731"/>
    <lineage>
        <taxon>Eukaryota</taxon>
        <taxon>Metazoa</taxon>
        <taxon>Cnidaria</taxon>
        <taxon>Anthozoa</taxon>
        <taxon>Hexacorallia</taxon>
        <taxon>Scleractinia</taxon>
        <taxon>Astrocoeniina</taxon>
        <taxon>Pocilloporidae</taxon>
        <taxon>Pocillopora</taxon>
    </lineage>
</organism>